<feature type="transmembrane region" description="Helical" evidence="1">
    <location>
        <begin position="127"/>
        <end position="151"/>
    </location>
</feature>
<keyword evidence="3" id="KW-1185">Reference proteome</keyword>
<feature type="transmembrane region" description="Helical" evidence="1">
    <location>
        <begin position="84"/>
        <end position="107"/>
    </location>
</feature>
<dbReference type="OrthoDB" id="9794165at2"/>
<dbReference type="RefSeq" id="WP_091541247.1">
    <property type="nucleotide sequence ID" value="NZ_FMUS01000006.1"/>
</dbReference>
<keyword evidence="1" id="KW-0812">Transmembrane</keyword>
<gene>
    <name evidence="2" type="ORF">SAMN03080606_01256</name>
</gene>
<dbReference type="InterPro" id="IPR007272">
    <property type="entry name" value="Sulf_transp_TsuA/YedE"/>
</dbReference>
<keyword evidence="1" id="KW-0472">Membrane</keyword>
<dbReference type="EMBL" id="FMUS01000006">
    <property type="protein sequence ID" value="SCY31550.1"/>
    <property type="molecule type" value="Genomic_DNA"/>
</dbReference>
<proteinExistence type="predicted"/>
<sequence length="233" mass="25833">MASSRIEELKRQKKMEVSKKRNQIPYAILLTIAVLIIYLIITKYQITFGNYWVIGILLGITIQRSRFCFVASVRDPIMVGSTSLLKAILLAFIISTIGFFIIQYNAIASNPDIRIQEIPGQFSPVGIHTAIGAVLFGIGMVMAGGCVSGTLTRLGEGYAINLVVLVGFIIGSILGTKHFSFWDKLLISNAEAIYIPEYLGLFPTLILQLALLCVLYYIAHWYDKKSNIMASTM</sequence>
<dbReference type="AlphaFoldDB" id="A0A1G5EY29"/>
<name>A0A1G5EY29_9FIRM</name>
<dbReference type="Proteomes" id="UP000198636">
    <property type="component" value="Unassembled WGS sequence"/>
</dbReference>
<dbReference type="Pfam" id="PF04143">
    <property type="entry name" value="Sulf_transp"/>
    <property type="match status" value="1"/>
</dbReference>
<evidence type="ECO:0000256" key="1">
    <source>
        <dbReference type="SAM" id="Phobius"/>
    </source>
</evidence>
<organism evidence="2 3">
    <name type="scientific">Alkaliphilus peptidifermentans DSM 18978</name>
    <dbReference type="NCBI Taxonomy" id="1120976"/>
    <lineage>
        <taxon>Bacteria</taxon>
        <taxon>Bacillati</taxon>
        <taxon>Bacillota</taxon>
        <taxon>Clostridia</taxon>
        <taxon>Peptostreptococcales</taxon>
        <taxon>Natronincolaceae</taxon>
        <taxon>Alkaliphilus</taxon>
    </lineage>
</organism>
<feature type="transmembrane region" description="Helical" evidence="1">
    <location>
        <begin position="158"/>
        <end position="179"/>
    </location>
</feature>
<dbReference type="STRING" id="1120976.SAMN03080606_01256"/>
<evidence type="ECO:0000313" key="3">
    <source>
        <dbReference type="Proteomes" id="UP000198636"/>
    </source>
</evidence>
<reference evidence="2 3" key="1">
    <citation type="submission" date="2016-10" db="EMBL/GenBank/DDBJ databases">
        <authorList>
            <person name="de Groot N.N."/>
        </authorList>
    </citation>
    <scope>NUCLEOTIDE SEQUENCE [LARGE SCALE GENOMIC DNA]</scope>
    <source>
        <strain evidence="2 3">DSM 18978</strain>
    </source>
</reference>
<accession>A0A1G5EY29</accession>
<protein>
    <submittedName>
        <fullName evidence="2">Uncharacterized protein</fullName>
    </submittedName>
</protein>
<feature type="transmembrane region" description="Helical" evidence="1">
    <location>
        <begin position="199"/>
        <end position="219"/>
    </location>
</feature>
<keyword evidence="1" id="KW-1133">Transmembrane helix</keyword>
<evidence type="ECO:0000313" key="2">
    <source>
        <dbReference type="EMBL" id="SCY31550.1"/>
    </source>
</evidence>
<feature type="transmembrane region" description="Helical" evidence="1">
    <location>
        <begin position="24"/>
        <end position="46"/>
    </location>
</feature>